<dbReference type="AlphaFoldDB" id="V6AUS5"/>
<proteinExistence type="predicted"/>
<name>V6AUS5_9ARCH</name>
<organism evidence="2 3">
    <name type="scientific">Candidatus Nitrosotenuis uzonensis</name>
    <dbReference type="NCBI Taxonomy" id="1407055"/>
    <lineage>
        <taxon>Archaea</taxon>
        <taxon>Nitrososphaerota</taxon>
        <taxon>Candidatus Nitrosotenuis</taxon>
    </lineage>
</organism>
<sequence length="110" mass="12835">MEPSVMADESTKMETAKQEQKIEYQVPPYNPTHVLSPEYEGTSNYEVGIAQLRREKLERLERLKADPEASQAQIRQAEEDLKTLEYLYENYHIGMNVFRTAKGGRDKLRE</sequence>
<keyword evidence="3" id="KW-1185">Reference proteome</keyword>
<dbReference type="EMBL" id="CBTY010000009">
    <property type="protein sequence ID" value="CDI06277.1"/>
    <property type="molecule type" value="Genomic_DNA"/>
</dbReference>
<accession>V6AUS5</accession>
<dbReference type="Proteomes" id="UP000018159">
    <property type="component" value="Unassembled WGS sequence"/>
</dbReference>
<protein>
    <submittedName>
        <fullName evidence="2">Uncharacterized protein</fullName>
    </submittedName>
</protein>
<evidence type="ECO:0000313" key="2">
    <source>
        <dbReference type="EMBL" id="CDI06277.1"/>
    </source>
</evidence>
<evidence type="ECO:0000256" key="1">
    <source>
        <dbReference type="SAM" id="MobiDB-lite"/>
    </source>
</evidence>
<feature type="region of interest" description="Disordered" evidence="1">
    <location>
        <begin position="1"/>
        <end position="30"/>
    </location>
</feature>
<gene>
    <name evidence="2" type="ORF">NITUZ_40443</name>
</gene>
<evidence type="ECO:0000313" key="3">
    <source>
        <dbReference type="Proteomes" id="UP000018159"/>
    </source>
</evidence>
<comment type="caution">
    <text evidence="2">The sequence shown here is derived from an EMBL/GenBank/DDBJ whole genome shotgun (WGS) entry which is preliminary data.</text>
</comment>
<dbReference type="STRING" id="1407055.NITUZ_40443"/>
<reference evidence="2 3" key="1">
    <citation type="journal article" date="2013" name="PLoS ONE">
        <title>Enrichment and Genome Sequence of the Group I.1a Ammonia-Oxidizing Archaeon ?Ca. Nitrosotenuis uzonensis? Representing a Clade Globally.</title>
        <authorList>
            <person name="Lebedeva E.V."/>
            <person name="Hatzenpichler R."/>
            <person name="Pelletier E."/>
            <person name="Schuster N."/>
            <person name="Hauzmayer S."/>
            <person name="Bulaev A."/>
            <person name="Grigor'eva N.V."/>
            <person name="Galushko A."/>
            <person name="Schmid M."/>
            <person name="Palatinszky M."/>
            <person name="Le Paslier D."/>
            <person name="Daims H."/>
            <person name="Wagner M."/>
        </authorList>
    </citation>
    <scope>NUCLEOTIDE SEQUENCE [LARGE SCALE GENOMIC DNA]</scope>
    <source>
        <strain evidence="2 3">N4</strain>
    </source>
</reference>
<feature type="compositionally biased region" description="Basic and acidic residues" evidence="1">
    <location>
        <begin position="9"/>
        <end position="22"/>
    </location>
</feature>